<comment type="caution">
    <text evidence="1">The sequence shown here is derived from an EMBL/GenBank/DDBJ whole genome shotgun (WGS) entry which is preliminary data.</text>
</comment>
<gene>
    <name evidence="1" type="ORF">HD842_000883</name>
</gene>
<evidence type="ECO:0000313" key="2">
    <source>
        <dbReference type="Proteomes" id="UP000540787"/>
    </source>
</evidence>
<dbReference type="EMBL" id="JACHBX010000001">
    <property type="protein sequence ID" value="MBB6132772.1"/>
    <property type="molecule type" value="Genomic_DNA"/>
</dbReference>
<dbReference type="AlphaFoldDB" id="A0A7W9WXS2"/>
<sequence>MITLNIYFSSNDGVLRTDDQVLACPGFARLEFDHGFGQHMTGQNSGPDFVVYGPVSVQLWGQGFVVGLRFFKEVVHGVTLTLKQSRTAALDYDATETDLLAEKKKLTTLLSKQLECSPSSTSTGADVFEFSWGGIVSRTDLKSTWCGIEVRYK</sequence>
<organism evidence="1 2">
    <name type="scientific">Massilia aurea</name>
    <dbReference type="NCBI Taxonomy" id="373040"/>
    <lineage>
        <taxon>Bacteria</taxon>
        <taxon>Pseudomonadati</taxon>
        <taxon>Pseudomonadota</taxon>
        <taxon>Betaproteobacteria</taxon>
        <taxon>Burkholderiales</taxon>
        <taxon>Oxalobacteraceae</taxon>
        <taxon>Telluria group</taxon>
        <taxon>Massilia</taxon>
    </lineage>
</organism>
<evidence type="ECO:0000313" key="1">
    <source>
        <dbReference type="EMBL" id="MBB6132772.1"/>
    </source>
</evidence>
<name>A0A7W9WXS2_9BURK</name>
<dbReference type="RefSeq" id="WP_183551452.1">
    <property type="nucleotide sequence ID" value="NZ_JACHBX010000001.1"/>
</dbReference>
<protein>
    <submittedName>
        <fullName evidence="1">Uncharacterized protein</fullName>
    </submittedName>
</protein>
<reference evidence="1 2" key="1">
    <citation type="submission" date="2020-08" db="EMBL/GenBank/DDBJ databases">
        <title>The Agave Microbiome: Exploring the role of microbial communities in plant adaptations to desert environments.</title>
        <authorList>
            <person name="Partida-Martinez L.P."/>
        </authorList>
    </citation>
    <scope>NUCLEOTIDE SEQUENCE [LARGE SCALE GENOMIC DNA]</scope>
    <source>
        <strain evidence="1 2">AT3.2</strain>
    </source>
</reference>
<proteinExistence type="predicted"/>
<keyword evidence="2" id="KW-1185">Reference proteome</keyword>
<dbReference type="Proteomes" id="UP000540787">
    <property type="component" value="Unassembled WGS sequence"/>
</dbReference>
<accession>A0A7W9WXS2</accession>